<dbReference type="Proteomes" id="UP000756860">
    <property type="component" value="Unassembled WGS sequence"/>
</dbReference>
<dbReference type="EMBL" id="JAHCVK010000001">
    <property type="protein sequence ID" value="MBT0651882.1"/>
    <property type="molecule type" value="Genomic_DNA"/>
</dbReference>
<evidence type="ECO:0000313" key="2">
    <source>
        <dbReference type="Proteomes" id="UP000756860"/>
    </source>
</evidence>
<protein>
    <submittedName>
        <fullName evidence="1">Uncharacterized protein</fullName>
    </submittedName>
</protein>
<reference evidence="1 2" key="1">
    <citation type="submission" date="2021-05" db="EMBL/GenBank/DDBJ databases">
        <title>The draft genome of Geobacter luticola JCM 17780.</title>
        <authorList>
            <person name="Xu Z."/>
            <person name="Masuda Y."/>
            <person name="Itoh H."/>
            <person name="Senoo K."/>
        </authorList>
    </citation>
    <scope>NUCLEOTIDE SEQUENCE [LARGE SCALE GENOMIC DNA]</scope>
    <source>
        <strain evidence="1 2">JCM 17780</strain>
    </source>
</reference>
<comment type="caution">
    <text evidence="1">The sequence shown here is derived from an EMBL/GenBank/DDBJ whole genome shotgun (WGS) entry which is preliminary data.</text>
</comment>
<proteinExistence type="predicted"/>
<dbReference type="RefSeq" id="WP_214173870.1">
    <property type="nucleotide sequence ID" value="NZ_JAHCVK010000001.1"/>
</dbReference>
<sequence>MTEEKDRELLGEVPNPRRTDSITERLARLRRELARGEAVYTPSELRALQRQLDEYEHLQEMLQYR</sequence>
<gene>
    <name evidence="1" type="ORF">KI810_02335</name>
</gene>
<accession>A0ABS5SCY4</accession>
<keyword evidence="2" id="KW-1185">Reference proteome</keyword>
<evidence type="ECO:0000313" key="1">
    <source>
        <dbReference type="EMBL" id="MBT0651882.1"/>
    </source>
</evidence>
<name>A0ABS5SCY4_9BACT</name>
<organism evidence="1 2">
    <name type="scientific">Geomobilimonas luticola</name>
    <dbReference type="NCBI Taxonomy" id="1114878"/>
    <lineage>
        <taxon>Bacteria</taxon>
        <taxon>Pseudomonadati</taxon>
        <taxon>Thermodesulfobacteriota</taxon>
        <taxon>Desulfuromonadia</taxon>
        <taxon>Geobacterales</taxon>
        <taxon>Geobacteraceae</taxon>
        <taxon>Geomobilimonas</taxon>
    </lineage>
</organism>